<reference evidence="1" key="1">
    <citation type="journal article" date="2020" name="mSystems">
        <title>Genome- and Community-Level Interaction Insights into Carbon Utilization and Element Cycling Functions of Hydrothermarchaeota in Hydrothermal Sediment.</title>
        <authorList>
            <person name="Zhou Z."/>
            <person name="Liu Y."/>
            <person name="Xu W."/>
            <person name="Pan J."/>
            <person name="Luo Z.H."/>
            <person name="Li M."/>
        </authorList>
    </citation>
    <scope>NUCLEOTIDE SEQUENCE [LARGE SCALE GENOMIC DNA]</scope>
    <source>
        <strain evidence="1">SpSt-508</strain>
    </source>
</reference>
<name>A0A7C4QQ14_9PLAN</name>
<proteinExistence type="predicted"/>
<evidence type="ECO:0000313" key="1">
    <source>
        <dbReference type="EMBL" id="HGT39943.1"/>
    </source>
</evidence>
<dbReference type="EMBL" id="DSVQ01000015">
    <property type="protein sequence ID" value="HGT39943.1"/>
    <property type="molecule type" value="Genomic_DNA"/>
</dbReference>
<gene>
    <name evidence="1" type="ORF">ENS64_11885</name>
</gene>
<organism evidence="1">
    <name type="scientific">Schlesneria paludicola</name>
    <dbReference type="NCBI Taxonomy" id="360056"/>
    <lineage>
        <taxon>Bacteria</taxon>
        <taxon>Pseudomonadati</taxon>
        <taxon>Planctomycetota</taxon>
        <taxon>Planctomycetia</taxon>
        <taxon>Planctomycetales</taxon>
        <taxon>Planctomycetaceae</taxon>
        <taxon>Schlesneria</taxon>
    </lineage>
</organism>
<sequence>MASNRPIRIGLLIACAAGVALALWRSLNRPASSGPGKHSLVAVRLTPKDGPNGFVECESFAQVEFTYQIQNRGKSAVSGLKLGSRCASEVIGDVPSQIPPGASVPMTFRVRAPFAGVVSRQVPLVVEGETEPVVTLDARLRVKLDPPVLLPGGKEFHLTFLAGAAAPHKLTLMAIERRGRRPWIEGLDLSPNGALSVASLRIDEWPEADPDLVRRDYHFELECRFSEISSRIVLATVRTTAEGPRSNTVLRLTAEVVDSVAIVPNPVVIRFHKTTTPQPRRVHIIDRAGDRTASVAEHDARLLEVTEVTGRQGGASVFDITPVADVESPRHTQVAFQLSDGEIRMVSVHLEPAARAEE</sequence>
<accession>A0A7C4QQ14</accession>
<comment type="caution">
    <text evidence="1">The sequence shown here is derived from an EMBL/GenBank/DDBJ whole genome shotgun (WGS) entry which is preliminary data.</text>
</comment>
<protein>
    <recommendedName>
        <fullName evidence="2">DUF1573 domain-containing protein</fullName>
    </recommendedName>
</protein>
<dbReference type="AlphaFoldDB" id="A0A7C4QQ14"/>
<evidence type="ECO:0008006" key="2">
    <source>
        <dbReference type="Google" id="ProtNLM"/>
    </source>
</evidence>